<feature type="domain" description="PAS" evidence="5">
    <location>
        <begin position="511"/>
        <end position="533"/>
    </location>
</feature>
<dbReference type="AlphaFoldDB" id="A0A9P6NTF1"/>
<dbReference type="OrthoDB" id="447251at2759"/>
<evidence type="ECO:0000259" key="7">
    <source>
        <dbReference type="PROSITE" id="PS50132"/>
    </source>
</evidence>
<accession>A0A9P6NTF1</accession>
<dbReference type="FunFam" id="3.30.450.20:FF:000196">
    <property type="entry name" value="Predicted protein"/>
    <property type="match status" value="1"/>
</dbReference>
<dbReference type="PROSITE" id="PS50132">
    <property type="entry name" value="RGS"/>
    <property type="match status" value="1"/>
</dbReference>
<evidence type="ECO:0000256" key="2">
    <source>
        <dbReference type="ARBA" id="ARBA00022643"/>
    </source>
</evidence>
<dbReference type="PROSITE" id="PS50113">
    <property type="entry name" value="PAC"/>
    <property type="match status" value="1"/>
</dbReference>
<keyword evidence="9" id="KW-1185">Reference proteome</keyword>
<dbReference type="SUPFAM" id="SSF48097">
    <property type="entry name" value="Regulator of G-protein signaling, RGS"/>
    <property type="match status" value="1"/>
</dbReference>
<dbReference type="Gene3D" id="3.30.450.20">
    <property type="entry name" value="PAS domain"/>
    <property type="match status" value="1"/>
</dbReference>
<reference evidence="8" key="1">
    <citation type="submission" date="2013-11" db="EMBL/GenBank/DDBJ databases">
        <title>Genome sequence of the fusiform rust pathogen reveals effectors for host alternation and coevolution with pine.</title>
        <authorList>
            <consortium name="DOE Joint Genome Institute"/>
            <person name="Smith K."/>
            <person name="Pendleton A."/>
            <person name="Kubisiak T."/>
            <person name="Anderson C."/>
            <person name="Salamov A."/>
            <person name="Aerts A."/>
            <person name="Riley R."/>
            <person name="Clum A."/>
            <person name="Lindquist E."/>
            <person name="Ence D."/>
            <person name="Campbell M."/>
            <person name="Kronenberg Z."/>
            <person name="Feau N."/>
            <person name="Dhillon B."/>
            <person name="Hamelin R."/>
            <person name="Burleigh J."/>
            <person name="Smith J."/>
            <person name="Yandell M."/>
            <person name="Nelson C."/>
            <person name="Grigoriev I."/>
            <person name="Davis J."/>
        </authorList>
    </citation>
    <scope>NUCLEOTIDE SEQUENCE</scope>
    <source>
        <strain evidence="8">G11</strain>
    </source>
</reference>
<dbReference type="PANTHER" id="PTHR47429">
    <property type="entry name" value="PROTEIN TWIN LOV 1"/>
    <property type="match status" value="1"/>
</dbReference>
<evidence type="ECO:0000256" key="4">
    <source>
        <dbReference type="SAM" id="MobiDB-lite"/>
    </source>
</evidence>
<evidence type="ECO:0000256" key="1">
    <source>
        <dbReference type="ARBA" id="ARBA00022630"/>
    </source>
</evidence>
<feature type="compositionally biased region" description="Polar residues" evidence="4">
    <location>
        <begin position="227"/>
        <end position="236"/>
    </location>
</feature>
<dbReference type="InterPro" id="IPR016137">
    <property type="entry name" value="RGS"/>
</dbReference>
<dbReference type="Gene3D" id="1.10.167.10">
    <property type="entry name" value="Regulator of G-protein Signalling 4, domain 2"/>
    <property type="match status" value="1"/>
</dbReference>
<dbReference type="InterPro" id="IPR000014">
    <property type="entry name" value="PAS"/>
</dbReference>
<evidence type="ECO:0000259" key="6">
    <source>
        <dbReference type="PROSITE" id="PS50113"/>
    </source>
</evidence>
<feature type="compositionally biased region" description="Low complexity" evidence="4">
    <location>
        <begin position="83"/>
        <end position="95"/>
    </location>
</feature>
<feature type="region of interest" description="Disordered" evidence="4">
    <location>
        <begin position="80"/>
        <end position="105"/>
    </location>
</feature>
<feature type="compositionally biased region" description="Polar residues" evidence="4">
    <location>
        <begin position="291"/>
        <end position="304"/>
    </location>
</feature>
<organism evidence="8 9">
    <name type="scientific">Cronartium quercuum f. sp. fusiforme G11</name>
    <dbReference type="NCBI Taxonomy" id="708437"/>
    <lineage>
        <taxon>Eukaryota</taxon>
        <taxon>Fungi</taxon>
        <taxon>Dikarya</taxon>
        <taxon>Basidiomycota</taxon>
        <taxon>Pucciniomycotina</taxon>
        <taxon>Pucciniomycetes</taxon>
        <taxon>Pucciniales</taxon>
        <taxon>Coleosporiaceae</taxon>
        <taxon>Cronartium</taxon>
    </lineage>
</organism>
<feature type="compositionally biased region" description="Polar residues" evidence="4">
    <location>
        <begin position="162"/>
        <end position="171"/>
    </location>
</feature>
<keyword evidence="2" id="KW-0288">FMN</keyword>
<proteinExistence type="predicted"/>
<dbReference type="CDD" id="cd00130">
    <property type="entry name" value="PAS"/>
    <property type="match status" value="1"/>
</dbReference>
<feature type="compositionally biased region" description="Polar residues" evidence="4">
    <location>
        <begin position="27"/>
        <end position="49"/>
    </location>
</feature>
<feature type="region of interest" description="Disordered" evidence="4">
    <location>
        <begin position="118"/>
        <end position="185"/>
    </location>
</feature>
<feature type="compositionally biased region" description="Pro residues" evidence="4">
    <location>
        <begin position="308"/>
        <end position="319"/>
    </location>
</feature>
<evidence type="ECO:0000313" key="9">
    <source>
        <dbReference type="Proteomes" id="UP000886653"/>
    </source>
</evidence>
<keyword evidence="3" id="KW-0157">Chromophore</keyword>
<evidence type="ECO:0000313" key="8">
    <source>
        <dbReference type="EMBL" id="KAG0150047.1"/>
    </source>
</evidence>
<feature type="compositionally biased region" description="Low complexity" evidence="4">
    <location>
        <begin position="237"/>
        <end position="248"/>
    </location>
</feature>
<name>A0A9P6NTF1_9BASI</name>
<dbReference type="InterPro" id="IPR035965">
    <property type="entry name" value="PAS-like_dom_sf"/>
</dbReference>
<gene>
    <name evidence="8" type="ORF">CROQUDRAFT_652713</name>
</gene>
<evidence type="ECO:0000259" key="5">
    <source>
        <dbReference type="PROSITE" id="PS50112"/>
    </source>
</evidence>
<feature type="compositionally biased region" description="Basic and acidic residues" evidence="4">
    <location>
        <begin position="273"/>
        <end position="286"/>
    </location>
</feature>
<dbReference type="NCBIfam" id="TIGR00229">
    <property type="entry name" value="sensory_box"/>
    <property type="match status" value="1"/>
</dbReference>
<dbReference type="SUPFAM" id="SSF55785">
    <property type="entry name" value="PYP-like sensor domain (PAS domain)"/>
    <property type="match status" value="1"/>
</dbReference>
<feature type="region of interest" description="Disordered" evidence="4">
    <location>
        <begin position="210"/>
        <end position="323"/>
    </location>
</feature>
<comment type="caution">
    <text evidence="8">The sequence shown here is derived from an EMBL/GenBank/DDBJ whole genome shotgun (WGS) entry which is preliminary data.</text>
</comment>
<dbReference type="Pfam" id="PF13426">
    <property type="entry name" value="PAS_9"/>
    <property type="match status" value="1"/>
</dbReference>
<feature type="compositionally biased region" description="Polar residues" evidence="4">
    <location>
        <begin position="144"/>
        <end position="153"/>
    </location>
</feature>
<evidence type="ECO:0008006" key="10">
    <source>
        <dbReference type="Google" id="ProtNLM"/>
    </source>
</evidence>
<feature type="compositionally biased region" description="Pro residues" evidence="4">
    <location>
        <begin position="215"/>
        <end position="224"/>
    </location>
</feature>
<dbReference type="Pfam" id="PF00615">
    <property type="entry name" value="RGS"/>
    <property type="match status" value="1"/>
</dbReference>
<feature type="domain" description="PAC" evidence="6">
    <location>
        <begin position="559"/>
        <end position="612"/>
    </location>
</feature>
<dbReference type="GO" id="GO:0005634">
    <property type="term" value="C:nucleus"/>
    <property type="evidence" value="ECO:0007669"/>
    <property type="project" value="TreeGrafter"/>
</dbReference>
<keyword evidence="1" id="KW-0285">Flavoprotein</keyword>
<sequence length="867" mass="96150">MPDPIYIMQPGPVQHQNIAPELVFQSKPNPNNFRSTNQNGSFPHILNTTDPPPEQALLPSQFTLTDINFTSSLIDRFANPSDRSSVSSAQAHRSSPTMDGAAPDFKDYQISNSERYANHKLPETPSPSPPSSANGDEQVRPISRSHSFNSGFHRSTPREIPISSSTHTSALSHPYPETQDSQLDGQSHYREPFFARSVPRELTPNHRHDQLLAFPQPPNTPPRTPVNAKTPNTFKPSSSSFFHSRSSSIDNRDQCASRAPPGLSMQKITLRSQNRETHGRPDDTRKLVKPQANTKTAGGDSLSNWAPAPVPPLSAPPPSAKHLPDWAELEEEPGMQTSLPISQISRDLDYSMRRLLNESVFEELLDDALGRHRFRAWLVKNETSESVAKLDMWLDTRSYGRIINAVKKGSMGIHDLYLTPGSTGTVTLPAEQNSQLFAALRQVVSLNVSFDSTQRHLLNSLYHHEFQRFIKQQIVSQAQVRLGKFNLRDEDRNGLGDCFCLTNPRMRDHPIVLVSEGFTRVTGYDRSEIVGRNCRLLQGPGTAPQSVQRIRDGLNYGEGCTELLLNYRRDGSPFYCLLCIMPLRDASGSLVYFIGGQVNVTGLLTGKKALSFLIADSSDGVNIGNPSAEEFGNGKYALSPSMQTFTRTEESGDGVTIHGGSVSSASIKNLNPQAAGYYQAPENAELASAPTSRRLGFFRRKTTERETADTIQLGSQQLMGAESQLTGSRSLDDQLKLFEATYSKLVVFKRETREIIFATRSLLLFLGLPCGNPKETYKSSLIHCDFADLLWSMTPTNKESNNNLRQRVKKVVRLGMVVSQECQVKAVERSFFFSTGDRLSKLKPTRVHLTPMVGPDGLTVAYVCVFG</sequence>
<dbReference type="PROSITE" id="PS50112">
    <property type="entry name" value="PAS"/>
    <property type="match status" value="1"/>
</dbReference>
<dbReference type="InterPro" id="IPR036305">
    <property type="entry name" value="RGS_sf"/>
</dbReference>
<dbReference type="InterPro" id="IPR044926">
    <property type="entry name" value="RGS_subdomain_2"/>
</dbReference>
<dbReference type="InterPro" id="IPR000700">
    <property type="entry name" value="PAS-assoc_C"/>
</dbReference>
<dbReference type="EMBL" id="MU167222">
    <property type="protein sequence ID" value="KAG0150047.1"/>
    <property type="molecule type" value="Genomic_DNA"/>
</dbReference>
<protein>
    <recommendedName>
        <fullName evidence="10">LOV domain-containing protein</fullName>
    </recommendedName>
</protein>
<feature type="domain" description="RGS" evidence="7">
    <location>
        <begin position="360"/>
        <end position="477"/>
    </location>
</feature>
<dbReference type="Proteomes" id="UP000886653">
    <property type="component" value="Unassembled WGS sequence"/>
</dbReference>
<dbReference type="PANTHER" id="PTHR47429:SF2">
    <property type="entry name" value="PROTEIN TWIN LOV 1"/>
    <property type="match status" value="1"/>
</dbReference>
<feature type="region of interest" description="Disordered" evidence="4">
    <location>
        <begin position="27"/>
        <end position="54"/>
    </location>
</feature>
<evidence type="ECO:0000256" key="3">
    <source>
        <dbReference type="ARBA" id="ARBA00022991"/>
    </source>
</evidence>